<reference evidence="2 3" key="1">
    <citation type="submission" date="2020-10" db="EMBL/GenBank/DDBJ databases">
        <title>Ca. Dormibacterota MAGs.</title>
        <authorList>
            <person name="Montgomery K."/>
        </authorList>
    </citation>
    <scope>NUCLEOTIDE SEQUENCE [LARGE SCALE GENOMIC DNA]</scope>
    <source>
        <strain evidence="2">SC8811_S16_3</strain>
    </source>
</reference>
<evidence type="ECO:0000313" key="3">
    <source>
        <dbReference type="Proteomes" id="UP000620075"/>
    </source>
</evidence>
<organism evidence="2 3">
    <name type="scientific">Candidatus Dormiibacter inghamiae</name>
    <dbReference type="NCBI Taxonomy" id="3127013"/>
    <lineage>
        <taxon>Bacteria</taxon>
        <taxon>Bacillati</taxon>
        <taxon>Candidatus Dormiibacterota</taxon>
        <taxon>Candidatus Dormibacteria</taxon>
        <taxon>Candidatus Dormibacterales</taxon>
        <taxon>Candidatus Dormibacteraceae</taxon>
        <taxon>Candidatus Dormiibacter</taxon>
    </lineage>
</organism>
<dbReference type="Gene3D" id="1.10.1220.10">
    <property type="entry name" value="Met repressor-like"/>
    <property type="match status" value="1"/>
</dbReference>
<gene>
    <name evidence="2" type="ORF">JF888_14295</name>
</gene>
<dbReference type="RefSeq" id="WP_338181797.1">
    <property type="nucleotide sequence ID" value="NZ_JAEKNQ010000057.1"/>
</dbReference>
<name>A0A934KF03_9BACT</name>
<dbReference type="Proteomes" id="UP000620075">
    <property type="component" value="Unassembled WGS sequence"/>
</dbReference>
<dbReference type="AlphaFoldDB" id="A0A934KF03"/>
<dbReference type="CDD" id="cd21631">
    <property type="entry name" value="RHH_CopG_NikR-like"/>
    <property type="match status" value="1"/>
</dbReference>
<dbReference type="Pfam" id="PF01402">
    <property type="entry name" value="RHH_1"/>
    <property type="match status" value="1"/>
</dbReference>
<protein>
    <submittedName>
        <fullName evidence="2">CopG family transcriptional regulator</fullName>
    </submittedName>
</protein>
<proteinExistence type="predicted"/>
<dbReference type="InterPro" id="IPR010985">
    <property type="entry name" value="Ribbon_hlx_hlx"/>
</dbReference>
<dbReference type="InterPro" id="IPR002145">
    <property type="entry name" value="CopG"/>
</dbReference>
<comment type="caution">
    <text evidence="2">The sequence shown here is derived from an EMBL/GenBank/DDBJ whole genome shotgun (WGS) entry which is preliminary data.</text>
</comment>
<accession>A0A934KF03</accession>
<dbReference type="GO" id="GO:0006355">
    <property type="term" value="P:regulation of DNA-templated transcription"/>
    <property type="evidence" value="ECO:0007669"/>
    <property type="project" value="InterPro"/>
</dbReference>
<dbReference type="SUPFAM" id="SSF47598">
    <property type="entry name" value="Ribbon-helix-helix"/>
    <property type="match status" value="1"/>
</dbReference>
<dbReference type="EMBL" id="JAEKNQ010000057">
    <property type="protein sequence ID" value="MBJ7604334.1"/>
    <property type="molecule type" value="Genomic_DNA"/>
</dbReference>
<sequence length="75" mass="8252">MKKTSLYLQEADVDRLRRLAERAGRSQAEIVRTAIAAYEAHLKADSNFALAGAWEGDGTSVADMPEQELLKGFGR</sequence>
<dbReference type="InterPro" id="IPR013321">
    <property type="entry name" value="Arc_rbn_hlx_hlx"/>
</dbReference>
<evidence type="ECO:0000259" key="1">
    <source>
        <dbReference type="Pfam" id="PF01402"/>
    </source>
</evidence>
<evidence type="ECO:0000313" key="2">
    <source>
        <dbReference type="EMBL" id="MBJ7604334.1"/>
    </source>
</evidence>
<feature type="domain" description="Ribbon-helix-helix protein CopG" evidence="1">
    <location>
        <begin position="2"/>
        <end position="39"/>
    </location>
</feature>